<dbReference type="EMBL" id="FNBN01000003">
    <property type="protein sequence ID" value="SDG22426.1"/>
    <property type="molecule type" value="Genomic_DNA"/>
</dbReference>
<dbReference type="InterPro" id="IPR003313">
    <property type="entry name" value="AraC-bd"/>
</dbReference>
<dbReference type="OrthoDB" id="2585681at2"/>
<dbReference type="InterPro" id="IPR037923">
    <property type="entry name" value="HTH-like"/>
</dbReference>
<protein>
    <submittedName>
        <fullName evidence="5">AraC-type DNA-binding protein</fullName>
    </submittedName>
</protein>
<dbReference type="GO" id="GO:0043565">
    <property type="term" value="F:sequence-specific DNA binding"/>
    <property type="evidence" value="ECO:0007669"/>
    <property type="project" value="InterPro"/>
</dbReference>
<evidence type="ECO:0000256" key="3">
    <source>
        <dbReference type="ARBA" id="ARBA00023163"/>
    </source>
</evidence>
<dbReference type="STRING" id="104663.SAMN04488121_103873"/>
<organism evidence="5 6">
    <name type="scientific">Chitinophaga filiformis</name>
    <name type="common">Myxococcus filiformis</name>
    <name type="synonym">Flexibacter filiformis</name>
    <dbReference type="NCBI Taxonomy" id="104663"/>
    <lineage>
        <taxon>Bacteria</taxon>
        <taxon>Pseudomonadati</taxon>
        <taxon>Bacteroidota</taxon>
        <taxon>Chitinophagia</taxon>
        <taxon>Chitinophagales</taxon>
        <taxon>Chitinophagaceae</taxon>
        <taxon>Chitinophaga</taxon>
    </lineage>
</organism>
<sequence>MKLLIMNEQLKIELINPQTNVLAFKLIQLNNDDYFKSLKSFNCYKIILIKKGKGQLTFDTATYDFSENCLIRFPIYQPFQIDADGPIDGILLQFHPDFFWNHKYDMELTSKQVLFKSIGEIPLIKISDEEMAQLLHPLDNLLSELNDNRLGRYDIGISWVKIFMIYASRIKEERGVIRSKALSEVYHLTRELINAVEVHFHYRHRPADYAKLLNVNIKTLNRMAKQHLGKTVGDIISDRIITQAKHELYLSDKPIKQIAFDLGFHDVAYFSRFFKTQTATSPEMYRKSLRSDAL</sequence>
<name>A0A1G7SH83_CHIFI</name>
<evidence type="ECO:0000313" key="6">
    <source>
        <dbReference type="Proteomes" id="UP000199045"/>
    </source>
</evidence>
<gene>
    <name evidence="5" type="ORF">SAMN04488121_103873</name>
</gene>
<dbReference type="SUPFAM" id="SSF51215">
    <property type="entry name" value="Regulatory protein AraC"/>
    <property type="match status" value="1"/>
</dbReference>
<dbReference type="PANTHER" id="PTHR43280:SF32">
    <property type="entry name" value="TRANSCRIPTIONAL REGULATORY PROTEIN"/>
    <property type="match status" value="1"/>
</dbReference>
<dbReference type="PANTHER" id="PTHR43280">
    <property type="entry name" value="ARAC-FAMILY TRANSCRIPTIONAL REGULATOR"/>
    <property type="match status" value="1"/>
</dbReference>
<dbReference type="Pfam" id="PF12833">
    <property type="entry name" value="HTH_18"/>
    <property type="match status" value="1"/>
</dbReference>
<accession>A0A1G7SH83</accession>
<dbReference type="InterPro" id="IPR009057">
    <property type="entry name" value="Homeodomain-like_sf"/>
</dbReference>
<dbReference type="Gene3D" id="1.10.10.60">
    <property type="entry name" value="Homeodomain-like"/>
    <property type="match status" value="1"/>
</dbReference>
<proteinExistence type="predicted"/>
<evidence type="ECO:0000313" key="5">
    <source>
        <dbReference type="EMBL" id="SDG22426.1"/>
    </source>
</evidence>
<dbReference type="SMART" id="SM00342">
    <property type="entry name" value="HTH_ARAC"/>
    <property type="match status" value="1"/>
</dbReference>
<feature type="domain" description="HTH araC/xylS-type" evidence="4">
    <location>
        <begin position="190"/>
        <end position="288"/>
    </location>
</feature>
<reference evidence="5 6" key="1">
    <citation type="submission" date="2016-10" db="EMBL/GenBank/DDBJ databases">
        <authorList>
            <person name="de Groot N.N."/>
        </authorList>
    </citation>
    <scope>NUCLEOTIDE SEQUENCE [LARGE SCALE GENOMIC DNA]</scope>
    <source>
        <strain evidence="5 6">DSM 527</strain>
    </source>
</reference>
<evidence type="ECO:0000256" key="1">
    <source>
        <dbReference type="ARBA" id="ARBA00023015"/>
    </source>
</evidence>
<evidence type="ECO:0000259" key="4">
    <source>
        <dbReference type="PROSITE" id="PS01124"/>
    </source>
</evidence>
<dbReference type="AlphaFoldDB" id="A0A1G7SH83"/>
<dbReference type="PROSITE" id="PS01124">
    <property type="entry name" value="HTH_ARAC_FAMILY_2"/>
    <property type="match status" value="1"/>
</dbReference>
<keyword evidence="1" id="KW-0805">Transcription regulation</keyword>
<dbReference type="InterPro" id="IPR018060">
    <property type="entry name" value="HTH_AraC"/>
</dbReference>
<dbReference type="Proteomes" id="UP000199045">
    <property type="component" value="Unassembled WGS sequence"/>
</dbReference>
<dbReference type="GO" id="GO:0003700">
    <property type="term" value="F:DNA-binding transcription factor activity"/>
    <property type="evidence" value="ECO:0007669"/>
    <property type="project" value="InterPro"/>
</dbReference>
<dbReference type="Pfam" id="PF02311">
    <property type="entry name" value="AraC_binding"/>
    <property type="match status" value="1"/>
</dbReference>
<keyword evidence="3" id="KW-0804">Transcription</keyword>
<dbReference type="SUPFAM" id="SSF46689">
    <property type="entry name" value="Homeodomain-like"/>
    <property type="match status" value="1"/>
</dbReference>
<keyword evidence="2 5" id="KW-0238">DNA-binding</keyword>
<evidence type="ECO:0000256" key="2">
    <source>
        <dbReference type="ARBA" id="ARBA00023125"/>
    </source>
</evidence>